<dbReference type="RefSeq" id="WP_089360579.1">
    <property type="nucleotide sequence ID" value="NZ_FZOG01000004.1"/>
</dbReference>
<feature type="transmembrane region" description="Helical" evidence="1">
    <location>
        <begin position="12"/>
        <end position="29"/>
    </location>
</feature>
<feature type="transmembrane region" description="Helical" evidence="1">
    <location>
        <begin position="49"/>
        <end position="76"/>
    </location>
</feature>
<dbReference type="GO" id="GO:0005886">
    <property type="term" value="C:plasma membrane"/>
    <property type="evidence" value="ECO:0007669"/>
    <property type="project" value="TreeGrafter"/>
</dbReference>
<keyword evidence="1" id="KW-0472">Membrane</keyword>
<dbReference type="AlphaFoldDB" id="A0A239H7M5"/>
<dbReference type="InterPro" id="IPR007339">
    <property type="entry name" value="RclC-like"/>
</dbReference>
<proteinExistence type="predicted"/>
<keyword evidence="1" id="KW-0812">Transmembrane</keyword>
<accession>A0A239H7M5</accession>
<evidence type="ECO:0000313" key="3">
    <source>
        <dbReference type="Proteomes" id="UP000242915"/>
    </source>
</evidence>
<dbReference type="Proteomes" id="UP000242915">
    <property type="component" value="Unassembled WGS sequence"/>
</dbReference>
<organism evidence="2 3">
    <name type="scientific">Pseudomonas segetis</name>
    <dbReference type="NCBI Taxonomy" id="298908"/>
    <lineage>
        <taxon>Bacteria</taxon>
        <taxon>Pseudomonadati</taxon>
        <taxon>Pseudomonadota</taxon>
        <taxon>Gammaproteobacteria</taxon>
        <taxon>Pseudomonadales</taxon>
        <taxon>Pseudomonadaceae</taxon>
        <taxon>Pseudomonas</taxon>
    </lineage>
</organism>
<evidence type="ECO:0000256" key="1">
    <source>
        <dbReference type="SAM" id="Phobius"/>
    </source>
</evidence>
<gene>
    <name evidence="2" type="ORF">SAMN05216255_3333</name>
</gene>
<protein>
    <submittedName>
        <fullName evidence="2">Uncharacterized membrane protein YkgB</fullName>
    </submittedName>
</protein>
<dbReference type="PANTHER" id="PTHR40106:SF1">
    <property type="entry name" value="INNER MEMBRANE PROTEIN RCLC"/>
    <property type="match status" value="1"/>
</dbReference>
<dbReference type="PIRSF" id="PIRSF028065">
    <property type="entry name" value="UCP028065"/>
    <property type="match status" value="1"/>
</dbReference>
<evidence type="ECO:0000313" key="2">
    <source>
        <dbReference type="EMBL" id="SNS77377.1"/>
    </source>
</evidence>
<dbReference type="Pfam" id="PF04224">
    <property type="entry name" value="DUF417"/>
    <property type="match status" value="1"/>
</dbReference>
<dbReference type="InterPro" id="IPR016865">
    <property type="entry name" value="RclC"/>
</dbReference>
<dbReference type="PANTHER" id="PTHR40106">
    <property type="entry name" value="INNER MEMBRANE PROTEIN RCLC"/>
    <property type="match status" value="1"/>
</dbReference>
<dbReference type="EMBL" id="FZOG01000004">
    <property type="protein sequence ID" value="SNS77377.1"/>
    <property type="molecule type" value="Genomic_DNA"/>
</dbReference>
<feature type="transmembrane region" description="Helical" evidence="1">
    <location>
        <begin position="83"/>
        <end position="103"/>
    </location>
</feature>
<reference evidence="3" key="1">
    <citation type="submission" date="2017-06" db="EMBL/GenBank/DDBJ databases">
        <authorList>
            <person name="Varghese N."/>
            <person name="Submissions S."/>
        </authorList>
    </citation>
    <scope>NUCLEOTIDE SEQUENCE [LARGE SCALE GENOMIC DNA]</scope>
    <source>
        <strain evidence="3">CIP 108523</strain>
    </source>
</reference>
<keyword evidence="3" id="KW-1185">Reference proteome</keyword>
<sequence length="153" mass="16376">MNSKHSRIGFYIALYGTVFIIAWIGAFKFTPGEAKAISHLIEHSPFLSWMYSVGSIEGVSKIIGVGELSIAALLALYPINKKASLLGGLLATGLFLTTLTFLLTTPGTLNPESVFPSLLGAFLIKDVVLLGVVLVVAAESWIELKHSRSNQSA</sequence>
<keyword evidence="1" id="KW-1133">Transmembrane helix</keyword>
<dbReference type="GO" id="GO:1901530">
    <property type="term" value="P:response to hypochlorite"/>
    <property type="evidence" value="ECO:0007669"/>
    <property type="project" value="TreeGrafter"/>
</dbReference>
<feature type="transmembrane region" description="Helical" evidence="1">
    <location>
        <begin position="115"/>
        <end position="138"/>
    </location>
</feature>
<name>A0A239H7M5_9PSED</name>